<dbReference type="Proteomes" id="UP000887565">
    <property type="component" value="Unplaced"/>
</dbReference>
<evidence type="ECO:0000313" key="2">
    <source>
        <dbReference type="WBParaSite" id="nRc.2.0.1.t20791-RA"/>
    </source>
</evidence>
<organism evidence="1 2">
    <name type="scientific">Romanomermis culicivorax</name>
    <name type="common">Nematode worm</name>
    <dbReference type="NCBI Taxonomy" id="13658"/>
    <lineage>
        <taxon>Eukaryota</taxon>
        <taxon>Metazoa</taxon>
        <taxon>Ecdysozoa</taxon>
        <taxon>Nematoda</taxon>
        <taxon>Enoplea</taxon>
        <taxon>Dorylaimia</taxon>
        <taxon>Mermithida</taxon>
        <taxon>Mermithoidea</taxon>
        <taxon>Mermithidae</taxon>
        <taxon>Romanomermis</taxon>
    </lineage>
</organism>
<dbReference type="AlphaFoldDB" id="A0A915J2V0"/>
<protein>
    <submittedName>
        <fullName evidence="2">Galectin</fullName>
    </submittedName>
</protein>
<proteinExistence type="predicted"/>
<name>A0A915J2V0_ROMCU</name>
<evidence type="ECO:0000313" key="1">
    <source>
        <dbReference type="Proteomes" id="UP000887565"/>
    </source>
</evidence>
<keyword evidence="1" id="KW-1185">Reference proteome</keyword>
<reference evidence="2" key="1">
    <citation type="submission" date="2022-11" db="UniProtKB">
        <authorList>
            <consortium name="WormBaseParasite"/>
        </authorList>
    </citation>
    <scope>IDENTIFICATION</scope>
</reference>
<sequence>MFGDAISASQREGKDQRFYQYYHAERKYSIFVYCKPGNHFLVLTLKNDGPINHHSLRLSKSKLSENNGGIWGEQTAKLQSRRSNRVSTLSLFKNTSCNNKNA</sequence>
<accession>A0A915J2V0</accession>
<dbReference type="WBParaSite" id="nRc.2.0.1.t20791-RA">
    <property type="protein sequence ID" value="nRc.2.0.1.t20791-RA"/>
    <property type="gene ID" value="nRc.2.0.1.g20791"/>
</dbReference>